<accession>A0ABX2EIL3</accession>
<dbReference type="EMBL" id="JABRWJ010000004">
    <property type="protein sequence ID" value="NRF68453.1"/>
    <property type="molecule type" value="Genomic_DNA"/>
</dbReference>
<name>A0ABX2EIL3_9BURK</name>
<comment type="caution">
    <text evidence="1">The sequence shown here is derived from an EMBL/GenBank/DDBJ whole genome shotgun (WGS) entry which is preliminary data.</text>
</comment>
<evidence type="ECO:0000313" key="1">
    <source>
        <dbReference type="EMBL" id="NRF68453.1"/>
    </source>
</evidence>
<gene>
    <name evidence="1" type="primary">pilM</name>
    <name evidence="1" type="ORF">HLB44_15775</name>
</gene>
<dbReference type="InterPro" id="IPR009987">
    <property type="entry name" value="IM_PilM"/>
</dbReference>
<reference evidence="1 2" key="1">
    <citation type="submission" date="2020-05" db="EMBL/GenBank/DDBJ databases">
        <title>Aquincola sp. isolate from soil.</title>
        <authorList>
            <person name="Han J."/>
            <person name="Kim D.-U."/>
        </authorList>
    </citation>
    <scope>NUCLEOTIDE SEQUENCE [LARGE SCALE GENOMIC DNA]</scope>
    <source>
        <strain evidence="1 2">S2</strain>
    </source>
</reference>
<dbReference type="Pfam" id="PF07419">
    <property type="entry name" value="PilM"/>
    <property type="match status" value="1"/>
</dbReference>
<protein>
    <submittedName>
        <fullName evidence="1">Type IV pilus biogenesis protein PilM</fullName>
    </submittedName>
</protein>
<sequence length="155" mass="16295">MWPLVIVISMASAIGCLLLAGQGSREPAQQQVVGEDLALNMAVYRTLVVEYARAHPTFTGSVGHGVLPEPSWYRRSSTWKNQVRGDGTIVIYGAPAATAGLTTQIAELSSYSINAGEARVPSSGGTATLWTPRFGDTGLQLPGVPAGATVWIGRL</sequence>
<keyword evidence="2" id="KW-1185">Reference proteome</keyword>
<proteinExistence type="predicted"/>
<dbReference type="RefSeq" id="WP_173124107.1">
    <property type="nucleotide sequence ID" value="NZ_JABRWJ010000004.1"/>
</dbReference>
<evidence type="ECO:0000313" key="2">
    <source>
        <dbReference type="Proteomes" id="UP000737171"/>
    </source>
</evidence>
<dbReference type="Proteomes" id="UP000737171">
    <property type="component" value="Unassembled WGS sequence"/>
</dbReference>
<dbReference type="InterPro" id="IPR041883">
    <property type="entry name" value="PilM_N-ter"/>
</dbReference>
<organism evidence="1 2">
    <name type="scientific">Pseudaquabacterium terrae</name>
    <dbReference type="NCBI Taxonomy" id="2732868"/>
    <lineage>
        <taxon>Bacteria</taxon>
        <taxon>Pseudomonadati</taxon>
        <taxon>Pseudomonadota</taxon>
        <taxon>Betaproteobacteria</taxon>
        <taxon>Burkholderiales</taxon>
        <taxon>Sphaerotilaceae</taxon>
        <taxon>Pseudaquabacterium</taxon>
    </lineage>
</organism>
<dbReference type="Gene3D" id="3.30.1300.90">
    <property type="entry name" value="PilM protein, N-terminal domain"/>
    <property type="match status" value="1"/>
</dbReference>